<reference evidence="3" key="2">
    <citation type="submission" date="2023-03" db="EMBL/GenBank/DDBJ databases">
        <title>DFI Biobank Strains.</title>
        <authorList>
            <person name="Mostad J."/>
            <person name="Paddock L."/>
            <person name="Medina S."/>
            <person name="Waligurski E."/>
            <person name="Barat B."/>
            <person name="Smith R."/>
            <person name="Burgo V."/>
            <person name="Metcalfe C."/>
            <person name="Woodson C."/>
            <person name="Sundararajan A."/>
            <person name="Ramaswamy R."/>
            <person name="Lin H."/>
            <person name="Pamer E.G."/>
        </authorList>
    </citation>
    <scope>NUCLEOTIDE SEQUENCE</scope>
    <source>
        <strain evidence="3">DFI.9.5</strain>
    </source>
</reference>
<evidence type="ECO:0008006" key="6">
    <source>
        <dbReference type="Google" id="ProtNLM"/>
    </source>
</evidence>
<sequence>MKIMKYILLTFALFYLNVSIWGQEKSIGITLEDVAGMKEKEKEQEKAMRTPRNTFIVNLGYGWITSRVEMRSGTYKWKGGPEYKVAYNWVGKKGYGFGLECAAFSTDFPEETVTLGYVAPSLVYCQKIDEKWIIRGTVSFGYAWNGAGRDRFSGIAAELSWGVEYMLNRVIGLGLGVEWWRASLTRPDDFSSAVIVIDSERHGVNRLGIQGGLRCYF</sequence>
<dbReference type="EMBL" id="VVYX01000005">
    <property type="protein sequence ID" value="KAA5421376.1"/>
    <property type="molecule type" value="Genomic_DNA"/>
</dbReference>
<comment type="caution">
    <text evidence="1">The sequence shown here is derived from an EMBL/GenBank/DDBJ whole genome shotgun (WGS) entry which is preliminary data.</text>
</comment>
<protein>
    <recommendedName>
        <fullName evidence="6">Outer membrane protein beta-barrel domain-containing protein</fullName>
    </recommendedName>
</protein>
<reference evidence="4 5" key="1">
    <citation type="journal article" date="2019" name="Nat. Med.">
        <title>A library of human gut bacterial isolates paired with longitudinal multiomics data enables mechanistic microbiome research.</title>
        <authorList>
            <person name="Poyet M."/>
            <person name="Groussin M."/>
            <person name="Gibbons S.M."/>
            <person name="Avila-Pacheco J."/>
            <person name="Jiang X."/>
            <person name="Kearney S.M."/>
            <person name="Perrotta A.R."/>
            <person name="Berdy B."/>
            <person name="Zhao S."/>
            <person name="Lieberman T.D."/>
            <person name="Swanson P.K."/>
            <person name="Smith M."/>
            <person name="Roesemann S."/>
            <person name="Alexander J.E."/>
            <person name="Rich S.A."/>
            <person name="Livny J."/>
            <person name="Vlamakis H."/>
            <person name="Clish C."/>
            <person name="Bullock K."/>
            <person name="Deik A."/>
            <person name="Scott J."/>
            <person name="Pierce K.A."/>
            <person name="Xavier R.J."/>
            <person name="Alm E.J."/>
        </authorList>
    </citation>
    <scope>NUCLEOTIDE SEQUENCE [LARGE SCALE GENOMIC DNA]</scope>
    <source>
        <strain evidence="1 4">BIOML-A7</strain>
        <strain evidence="2 5">BIOML-A8</strain>
    </source>
</reference>
<evidence type="ECO:0000313" key="3">
    <source>
        <dbReference type="EMBL" id="MDE8692797.1"/>
    </source>
</evidence>
<proteinExistence type="predicted"/>
<evidence type="ECO:0000313" key="4">
    <source>
        <dbReference type="Proteomes" id="UP000325055"/>
    </source>
</evidence>
<dbReference type="EMBL" id="VVYW01000027">
    <property type="protein sequence ID" value="KAA5403604.1"/>
    <property type="molecule type" value="Genomic_DNA"/>
</dbReference>
<dbReference type="RefSeq" id="WP_007211505.1">
    <property type="nucleotide sequence ID" value="NZ_CAXKYC010000001.1"/>
</dbReference>
<dbReference type="Proteomes" id="UP000325055">
    <property type="component" value="Unassembled WGS sequence"/>
</dbReference>
<organism evidence="1 4">
    <name type="scientific">Bacteroides cellulosilyticus</name>
    <dbReference type="NCBI Taxonomy" id="246787"/>
    <lineage>
        <taxon>Bacteria</taxon>
        <taxon>Pseudomonadati</taxon>
        <taxon>Bacteroidota</taxon>
        <taxon>Bacteroidia</taxon>
        <taxon>Bacteroidales</taxon>
        <taxon>Bacteroidaceae</taxon>
        <taxon>Bacteroides</taxon>
    </lineage>
</organism>
<name>A0A5M6A2W9_9BACE</name>
<dbReference type="EMBL" id="JARFID010000001">
    <property type="protein sequence ID" value="MDE8692797.1"/>
    <property type="molecule type" value="Genomic_DNA"/>
</dbReference>
<accession>A0A5M6A2W9</accession>
<evidence type="ECO:0000313" key="5">
    <source>
        <dbReference type="Proteomes" id="UP000482653"/>
    </source>
</evidence>
<dbReference type="Proteomes" id="UP001221924">
    <property type="component" value="Unassembled WGS sequence"/>
</dbReference>
<evidence type="ECO:0000313" key="2">
    <source>
        <dbReference type="EMBL" id="KAA5421376.1"/>
    </source>
</evidence>
<dbReference type="AlphaFoldDB" id="A0A5M6A2W9"/>
<dbReference type="Proteomes" id="UP000482653">
    <property type="component" value="Unassembled WGS sequence"/>
</dbReference>
<gene>
    <name evidence="1" type="ORF">F2Y86_23705</name>
    <name evidence="2" type="ORF">F2Y87_05390</name>
    <name evidence="3" type="ORF">PZH42_01635</name>
</gene>
<evidence type="ECO:0000313" key="1">
    <source>
        <dbReference type="EMBL" id="KAA5403604.1"/>
    </source>
</evidence>